<organism evidence="2">
    <name type="scientific">uncultured Blastococcus sp</name>
    <dbReference type="NCBI Taxonomy" id="217144"/>
    <lineage>
        <taxon>Bacteria</taxon>
        <taxon>Bacillati</taxon>
        <taxon>Actinomycetota</taxon>
        <taxon>Actinomycetes</taxon>
        <taxon>Geodermatophilales</taxon>
        <taxon>Geodermatophilaceae</taxon>
        <taxon>Blastococcus</taxon>
        <taxon>environmental samples</taxon>
    </lineage>
</organism>
<protein>
    <submittedName>
        <fullName evidence="2">Uncharacterized protein</fullName>
    </submittedName>
</protein>
<keyword evidence="1" id="KW-0812">Transmembrane</keyword>
<feature type="transmembrane region" description="Helical" evidence="1">
    <location>
        <begin position="12"/>
        <end position="32"/>
    </location>
</feature>
<keyword evidence="1" id="KW-1133">Transmembrane helix</keyword>
<reference evidence="2" key="1">
    <citation type="submission" date="2020-02" db="EMBL/GenBank/DDBJ databases">
        <authorList>
            <person name="Meier V. D."/>
        </authorList>
    </citation>
    <scope>NUCLEOTIDE SEQUENCE</scope>
    <source>
        <strain evidence="2">AVDCRST_MAG57</strain>
    </source>
</reference>
<proteinExistence type="predicted"/>
<sequence length="147" mass="16615">MLTERRDRIWLHVRGAVAVLAVALVGTFWWAFFFHDGRKSIDLESWAEPADSFTADLMPGARWATDELCTREFPCTQAVTSDTLTMYRFEHRLFAVAAAEHFGENAYLTGWIVVRFEPGALSAEDRDAFEGSVGCINTWVSEDGRDC</sequence>
<evidence type="ECO:0000256" key="1">
    <source>
        <dbReference type="SAM" id="Phobius"/>
    </source>
</evidence>
<gene>
    <name evidence="2" type="ORF">AVDCRST_MAG57-3792</name>
</gene>
<dbReference type="EMBL" id="CADCTI010000306">
    <property type="protein sequence ID" value="CAA9280537.1"/>
    <property type="molecule type" value="Genomic_DNA"/>
</dbReference>
<name>A0A6J4JIV4_9ACTN</name>
<dbReference type="AlphaFoldDB" id="A0A6J4JIV4"/>
<keyword evidence="1" id="KW-0472">Membrane</keyword>
<accession>A0A6J4JIV4</accession>
<evidence type="ECO:0000313" key="2">
    <source>
        <dbReference type="EMBL" id="CAA9280537.1"/>
    </source>
</evidence>